<keyword evidence="3" id="KW-1185">Reference proteome</keyword>
<feature type="region of interest" description="Disordered" evidence="1">
    <location>
        <begin position="232"/>
        <end position="253"/>
    </location>
</feature>
<protein>
    <submittedName>
        <fullName evidence="2">Uncharacterized protein</fullName>
    </submittedName>
</protein>
<reference evidence="2 3" key="1">
    <citation type="submission" date="2016-12" db="EMBL/GenBank/DDBJ databases">
        <title>The genomes of Aspergillus section Nigri reveals drivers in fungal speciation.</title>
        <authorList>
            <consortium name="DOE Joint Genome Institute"/>
            <person name="Vesth T.C."/>
            <person name="Nybo J."/>
            <person name="Theobald S."/>
            <person name="Brandl J."/>
            <person name="Frisvad J.C."/>
            <person name="Nielsen K.F."/>
            <person name="Lyhne E.K."/>
            <person name="Kogle M.E."/>
            <person name="Kuo A."/>
            <person name="Riley R."/>
            <person name="Clum A."/>
            <person name="Nolan M."/>
            <person name="Lipzen A."/>
            <person name="Salamov A."/>
            <person name="Henrissat B."/>
            <person name="Wiebenga A."/>
            <person name="De Vries R.P."/>
            <person name="Grigoriev I.V."/>
            <person name="Mortensen U.H."/>
            <person name="Andersen M.R."/>
            <person name="Baker S.E."/>
        </authorList>
    </citation>
    <scope>NUCLEOTIDE SEQUENCE [LARGE SCALE GENOMIC DNA]</scope>
    <source>
        <strain evidence="2 3">CBS 117.55</strain>
    </source>
</reference>
<sequence length="253" mass="28362">MVTYKDTYASSEDNFSDFSTECSSVDFSDRSLCNEDVWFEDPSDKESSREYYSRTDEMKSLPRARAPSEGSLSGYSCSRESFSGESCGWDSWDEDSCTGSLSGEEAANNGLESKEQQSDGSENDGAVHSEVQLPPGRLKDNIEPQELLGDEGREEVSLMTESLCDTFPLMAQYYQTYLKDTDWRRNIRIGAGLMALVVGSDFPPLGFAAACICSMAILSSPKERERLRTELKLMSEEEEEEEEWFPALESLDE</sequence>
<comment type="caution">
    <text evidence="2">The sequence shown here is derived from an EMBL/GenBank/DDBJ whole genome shotgun (WGS) entry which is preliminary data.</text>
</comment>
<dbReference type="RefSeq" id="XP_025399336.1">
    <property type="nucleotide sequence ID" value="XM_025541804.1"/>
</dbReference>
<feature type="region of interest" description="Disordered" evidence="1">
    <location>
        <begin position="98"/>
        <end position="142"/>
    </location>
</feature>
<organism evidence="2 3">
    <name type="scientific">Aspergillus heteromorphus CBS 117.55</name>
    <dbReference type="NCBI Taxonomy" id="1448321"/>
    <lineage>
        <taxon>Eukaryota</taxon>
        <taxon>Fungi</taxon>
        <taxon>Dikarya</taxon>
        <taxon>Ascomycota</taxon>
        <taxon>Pezizomycotina</taxon>
        <taxon>Eurotiomycetes</taxon>
        <taxon>Eurotiomycetidae</taxon>
        <taxon>Eurotiales</taxon>
        <taxon>Aspergillaceae</taxon>
        <taxon>Aspergillus</taxon>
        <taxon>Aspergillus subgen. Circumdati</taxon>
    </lineage>
</organism>
<dbReference type="EMBL" id="MSFL01000012">
    <property type="protein sequence ID" value="PWY82071.1"/>
    <property type="molecule type" value="Genomic_DNA"/>
</dbReference>
<gene>
    <name evidence="2" type="ORF">BO70DRAFT_352705</name>
</gene>
<dbReference type="VEuPathDB" id="FungiDB:BO70DRAFT_352705"/>
<dbReference type="Proteomes" id="UP000247233">
    <property type="component" value="Unassembled WGS sequence"/>
</dbReference>
<name>A0A317W8L6_9EURO</name>
<accession>A0A317W8L6</accession>
<evidence type="ECO:0000313" key="2">
    <source>
        <dbReference type="EMBL" id="PWY82071.1"/>
    </source>
</evidence>
<feature type="compositionally biased region" description="Basic and acidic residues" evidence="1">
    <location>
        <begin position="42"/>
        <end position="60"/>
    </location>
</feature>
<evidence type="ECO:0000256" key="1">
    <source>
        <dbReference type="SAM" id="MobiDB-lite"/>
    </source>
</evidence>
<evidence type="ECO:0000313" key="3">
    <source>
        <dbReference type="Proteomes" id="UP000247233"/>
    </source>
</evidence>
<dbReference type="AlphaFoldDB" id="A0A317W8L6"/>
<dbReference type="GeneID" id="37064041"/>
<proteinExistence type="predicted"/>
<feature type="compositionally biased region" description="Acidic residues" evidence="1">
    <location>
        <begin position="236"/>
        <end position="253"/>
    </location>
</feature>
<feature type="region of interest" description="Disordered" evidence="1">
    <location>
        <begin position="38"/>
        <end position="76"/>
    </location>
</feature>